<organism evidence="1">
    <name type="scientific">hydrothermal vent metagenome</name>
    <dbReference type="NCBI Taxonomy" id="652676"/>
    <lineage>
        <taxon>unclassified sequences</taxon>
        <taxon>metagenomes</taxon>
        <taxon>ecological metagenomes</taxon>
    </lineage>
</organism>
<accession>A0A3B1A8K1</accession>
<name>A0A3B1A8K1_9ZZZZ</name>
<dbReference type="InterPro" id="IPR011990">
    <property type="entry name" value="TPR-like_helical_dom_sf"/>
</dbReference>
<dbReference type="Gene3D" id="1.25.40.10">
    <property type="entry name" value="Tetratricopeptide repeat domain"/>
    <property type="match status" value="1"/>
</dbReference>
<reference evidence="1" key="1">
    <citation type="submission" date="2018-06" db="EMBL/GenBank/DDBJ databases">
        <authorList>
            <person name="Zhirakovskaya E."/>
        </authorList>
    </citation>
    <scope>NUCLEOTIDE SEQUENCE</scope>
</reference>
<dbReference type="Pfam" id="PF07024">
    <property type="entry name" value="ImpE"/>
    <property type="match status" value="1"/>
</dbReference>
<evidence type="ECO:0000313" key="1">
    <source>
        <dbReference type="EMBL" id="VAX02096.1"/>
    </source>
</evidence>
<sequence length="282" mass="31346">MAVEGFLQAGELEETLIQLQAQVRDAPSKAELRIFLFQLLVVMGQWQRALTQLNVAGELDAAALAMVQTYREAIRCEVLRAEVFAGKRSPLLFGQPAQWAANLVEALRLSAEGHYAQSSDLREKAFELAPASTGVCDGKRFDWIADADMRLGPMLEAIVNGQYYWIPFNQIQQITIEEPVDLRDMVWMPAYFVWANGGESVGLIPSRYPGSEACEDDAIRLARKTEWQQYGEGLYFGFGQRVLSTDEDEYSLMDIRSISLDTVMEPGDLKTGSVTTDGVCGG</sequence>
<dbReference type="PIRSF" id="PIRSF029288">
    <property type="entry name" value="SciE_ImpE"/>
    <property type="match status" value="1"/>
</dbReference>
<gene>
    <name evidence="1" type="ORF">MNBD_GAMMA20-290</name>
</gene>
<dbReference type="InterPro" id="IPR009211">
    <property type="entry name" value="TagJ"/>
</dbReference>
<dbReference type="AlphaFoldDB" id="A0A3B1A8K1"/>
<dbReference type="SUPFAM" id="SSF144059">
    <property type="entry name" value="ImpE-like"/>
    <property type="match status" value="1"/>
</dbReference>
<proteinExistence type="predicted"/>
<protein>
    <submittedName>
        <fullName evidence="1">Protein of avirulence locus ImpE</fullName>
    </submittedName>
</protein>
<dbReference type="EMBL" id="UOFU01000247">
    <property type="protein sequence ID" value="VAX02096.1"/>
    <property type="molecule type" value="Genomic_DNA"/>
</dbReference>